<feature type="domain" description="Sugar-binding" evidence="1">
    <location>
        <begin position="2"/>
        <end position="41"/>
    </location>
</feature>
<dbReference type="Gene3D" id="3.40.50.1360">
    <property type="match status" value="1"/>
</dbReference>
<dbReference type="SUPFAM" id="SSF100950">
    <property type="entry name" value="NagB/RpiA/CoA transferase-like"/>
    <property type="match status" value="1"/>
</dbReference>
<dbReference type="GO" id="GO:0030246">
    <property type="term" value="F:carbohydrate binding"/>
    <property type="evidence" value="ECO:0007669"/>
    <property type="project" value="InterPro"/>
</dbReference>
<accession>A0A656Z328</accession>
<evidence type="ECO:0000259" key="1">
    <source>
        <dbReference type="Pfam" id="PF04198"/>
    </source>
</evidence>
<dbReference type="Pfam" id="PF04198">
    <property type="entry name" value="Sugar-bind"/>
    <property type="match status" value="1"/>
</dbReference>
<reference evidence="2" key="1">
    <citation type="submission" date="2016-02" db="EMBL/GenBank/DDBJ databases">
        <title>Genomic sequences of Ochrobactrum anthropi.</title>
        <authorList>
            <person name="Chudasama K.S."/>
            <person name="Thaker V.S."/>
        </authorList>
    </citation>
    <scope>NUCLEOTIDE SEQUENCE [LARGE SCALE GENOMIC DNA]</scope>
    <source>
        <strain evidence="2">SUBG007</strain>
    </source>
</reference>
<organism evidence="2">
    <name type="scientific">Brucella anthropi</name>
    <name type="common">Ochrobactrum anthropi</name>
    <dbReference type="NCBI Taxonomy" id="529"/>
    <lineage>
        <taxon>Bacteria</taxon>
        <taxon>Pseudomonadati</taxon>
        <taxon>Pseudomonadota</taxon>
        <taxon>Alphaproteobacteria</taxon>
        <taxon>Hyphomicrobiales</taxon>
        <taxon>Brucellaceae</taxon>
        <taxon>Brucella/Ochrobactrum group</taxon>
        <taxon>Brucella</taxon>
    </lineage>
</organism>
<dbReference type="AlphaFoldDB" id="A0A656Z328"/>
<comment type="caution">
    <text evidence="2">The sequence shown here is derived from an EMBL/GenBank/DDBJ whole genome shotgun (WGS) entry which is preliminary data.</text>
</comment>
<protein>
    <submittedName>
        <fullName evidence="2">Sugar-binding protein</fullName>
    </submittedName>
</protein>
<evidence type="ECO:0000313" key="2">
    <source>
        <dbReference type="EMBL" id="KYB44872.1"/>
    </source>
</evidence>
<name>A0A656Z328_BRUAN</name>
<dbReference type="EMBL" id="LUAY01007326">
    <property type="protein sequence ID" value="KYB44872.1"/>
    <property type="molecule type" value="Genomic_DNA"/>
</dbReference>
<gene>
    <name evidence="2" type="ORF">AB664_17880</name>
</gene>
<dbReference type="InterPro" id="IPR007324">
    <property type="entry name" value="Sugar-bd_dom_put"/>
</dbReference>
<dbReference type="InterPro" id="IPR037171">
    <property type="entry name" value="NagB/RpiA_transferase-like"/>
</dbReference>
<proteinExistence type="predicted"/>
<sequence length="41" mass="4372">MSRIIGLAGGLSKADAIRSVLRSGRLYGLITDERTAKALLQ</sequence>